<feature type="region of interest" description="Disordered" evidence="1">
    <location>
        <begin position="277"/>
        <end position="315"/>
    </location>
</feature>
<evidence type="ECO:0000313" key="3">
    <source>
        <dbReference type="Proteomes" id="UP000019335"/>
    </source>
</evidence>
<comment type="caution">
    <text evidence="2">The sequence shown here is derived from an EMBL/GenBank/DDBJ whole genome shotgun (WGS) entry which is preliminary data.</text>
</comment>
<dbReference type="AlphaFoldDB" id="W7TSC6"/>
<dbReference type="OrthoDB" id="10325704at2759"/>
<name>W7TSC6_9STRA</name>
<feature type="region of interest" description="Disordered" evidence="1">
    <location>
        <begin position="168"/>
        <end position="258"/>
    </location>
</feature>
<proteinExistence type="predicted"/>
<feature type="compositionally biased region" description="Polar residues" evidence="1">
    <location>
        <begin position="299"/>
        <end position="314"/>
    </location>
</feature>
<gene>
    <name evidence="2" type="ORF">Naga_100024g57</name>
</gene>
<feature type="compositionally biased region" description="Basic and acidic residues" evidence="1">
    <location>
        <begin position="168"/>
        <end position="178"/>
    </location>
</feature>
<dbReference type="Proteomes" id="UP000019335">
    <property type="component" value="Chromosome 3"/>
</dbReference>
<protein>
    <submittedName>
        <fullName evidence="2">Uncharacterized protein</fullName>
    </submittedName>
</protein>
<evidence type="ECO:0000313" key="2">
    <source>
        <dbReference type="EMBL" id="EWM29097.1"/>
    </source>
</evidence>
<sequence length="424" mass="48030">MLPLNSKWLKRAQPQVLGLSIRAGTIVRRTGKRAAKQRAQLYIDRQLSTDNWPSRSASDENPSGKIIMTYQEYMPMKTICEELTSYGFSYKFGGSSPILQPWKLTESKAKKLGLLLEGERAIRRFWEEQVRPKLPDDFYKRRNVDDYMWVDEARKLLGFDGPEYKDRFATARRRDQGARTKPMRAGSAKNGAGMAEDTGGTRAHTSVSAKKAALREGRGPQEYVTSNSTKRSGTDDSRGGSRDSDNGQEVENIKKKRTLPKVEEKIHYKELLRKTLSERAGASTGKESGSRSDGLPGTKQGSHRLQSSIFTSASPHRLQKRIRNAPWMGAKEQADLFESLYARVAILSDEELRRASDLLCQGSPQMIGLVKAYLGKEANDACIVQFKRILRSLNDKQISRTWRLMLTVRGWLSKEFWKLLCVET</sequence>
<evidence type="ECO:0000256" key="1">
    <source>
        <dbReference type="SAM" id="MobiDB-lite"/>
    </source>
</evidence>
<accession>W7TSC6</accession>
<reference evidence="2 3" key="1">
    <citation type="journal article" date="2014" name="Mol. Plant">
        <title>Chromosome Scale Genome Assembly and Transcriptome Profiling of Nannochloropsis gaditana in Nitrogen Depletion.</title>
        <authorList>
            <person name="Corteggiani Carpinelli E."/>
            <person name="Telatin A."/>
            <person name="Vitulo N."/>
            <person name="Forcato C."/>
            <person name="D'Angelo M."/>
            <person name="Schiavon R."/>
            <person name="Vezzi A."/>
            <person name="Giacometti G.M."/>
            <person name="Morosinotto T."/>
            <person name="Valle G."/>
        </authorList>
    </citation>
    <scope>NUCLEOTIDE SEQUENCE [LARGE SCALE GENOMIC DNA]</scope>
    <source>
        <strain evidence="2 3">B-31</strain>
    </source>
</reference>
<organism evidence="2 3">
    <name type="scientific">Nannochloropsis gaditana</name>
    <dbReference type="NCBI Taxonomy" id="72520"/>
    <lineage>
        <taxon>Eukaryota</taxon>
        <taxon>Sar</taxon>
        <taxon>Stramenopiles</taxon>
        <taxon>Ochrophyta</taxon>
        <taxon>Eustigmatophyceae</taxon>
        <taxon>Eustigmatales</taxon>
        <taxon>Monodopsidaceae</taxon>
        <taxon>Nannochloropsis</taxon>
    </lineage>
</organism>
<feature type="compositionally biased region" description="Basic and acidic residues" evidence="1">
    <location>
        <begin position="232"/>
        <end position="245"/>
    </location>
</feature>
<dbReference type="EMBL" id="AZIL01000178">
    <property type="protein sequence ID" value="EWM29097.1"/>
    <property type="molecule type" value="Genomic_DNA"/>
</dbReference>
<keyword evidence="3" id="KW-1185">Reference proteome</keyword>